<reference evidence="2" key="1">
    <citation type="submission" date="2021-01" db="EMBL/GenBank/DDBJ databases">
        <title>Whole genome shotgun sequence of Demequina activiva NBRC 110675.</title>
        <authorList>
            <person name="Komaki H."/>
            <person name="Tamura T."/>
        </authorList>
    </citation>
    <scope>NUCLEOTIDE SEQUENCE</scope>
    <source>
        <strain evidence="2">NBRC 110675</strain>
    </source>
</reference>
<name>A0A919Q4R7_9MICO</name>
<dbReference type="AlphaFoldDB" id="A0A919Q4R7"/>
<feature type="region of interest" description="Disordered" evidence="1">
    <location>
        <begin position="1"/>
        <end position="21"/>
    </location>
</feature>
<evidence type="ECO:0000256" key="1">
    <source>
        <dbReference type="SAM" id="MobiDB-lite"/>
    </source>
</evidence>
<dbReference type="PANTHER" id="PTHR30283:SF4">
    <property type="entry name" value="PEROXIDE STRESS RESISTANCE PROTEIN YAAA"/>
    <property type="match status" value="1"/>
</dbReference>
<proteinExistence type="predicted"/>
<dbReference type="InterPro" id="IPR005583">
    <property type="entry name" value="YaaA"/>
</dbReference>
<sequence length="250" mass="26430">MLILLPPSEGKTAPASGPPVDLESLAHPGLARARRRVGDALAKVSAQRNAYDVLGVGASLGAEVERNRTLWDNPAAPASAVYTGVLYDAAGAAHWTGADLEHAAERVRIVSALWGAVSPSDLIPAYRLSMSTSLGRIGPLASFWRQHLAAELGHLAHGRLVVDCRSSSYVAAWRPAGIPHVSVRVERELHGRRTVVSHMAKHTRGLLTGALVRADAVPETAQDLADAARTIDGVIDVTLTEHELTLVVAA</sequence>
<protein>
    <submittedName>
        <fullName evidence="2">UPF0246 protein</fullName>
    </submittedName>
</protein>
<accession>A0A919Q4R7</accession>
<comment type="caution">
    <text evidence="2">The sequence shown here is derived from an EMBL/GenBank/DDBJ whole genome shotgun (WGS) entry which is preliminary data.</text>
</comment>
<dbReference type="EMBL" id="BONR01000006">
    <property type="protein sequence ID" value="GIG55544.1"/>
    <property type="molecule type" value="Genomic_DNA"/>
</dbReference>
<evidence type="ECO:0000313" key="2">
    <source>
        <dbReference type="EMBL" id="GIG55544.1"/>
    </source>
</evidence>
<dbReference type="PANTHER" id="PTHR30283">
    <property type="entry name" value="PEROXIDE STRESS RESPONSE PROTEIN YAAA"/>
    <property type="match status" value="1"/>
</dbReference>
<evidence type="ECO:0000313" key="3">
    <source>
        <dbReference type="Proteomes" id="UP000652354"/>
    </source>
</evidence>
<dbReference type="GO" id="GO:0005829">
    <property type="term" value="C:cytosol"/>
    <property type="evidence" value="ECO:0007669"/>
    <property type="project" value="TreeGrafter"/>
</dbReference>
<dbReference type="RefSeq" id="WP_203657152.1">
    <property type="nucleotide sequence ID" value="NZ_BONR01000006.1"/>
</dbReference>
<gene>
    <name evidence="2" type="ORF">Dac01nite_22960</name>
</gene>
<dbReference type="Proteomes" id="UP000652354">
    <property type="component" value="Unassembled WGS sequence"/>
</dbReference>
<dbReference type="GO" id="GO:0033194">
    <property type="term" value="P:response to hydroperoxide"/>
    <property type="evidence" value="ECO:0007669"/>
    <property type="project" value="TreeGrafter"/>
</dbReference>
<organism evidence="2 3">
    <name type="scientific">Demequina activiva</name>
    <dbReference type="NCBI Taxonomy" id="1582364"/>
    <lineage>
        <taxon>Bacteria</taxon>
        <taxon>Bacillati</taxon>
        <taxon>Actinomycetota</taxon>
        <taxon>Actinomycetes</taxon>
        <taxon>Micrococcales</taxon>
        <taxon>Demequinaceae</taxon>
        <taxon>Demequina</taxon>
    </lineage>
</organism>
<keyword evidence="3" id="KW-1185">Reference proteome</keyword>
<dbReference type="Pfam" id="PF03883">
    <property type="entry name" value="H2O2_YaaD"/>
    <property type="match status" value="1"/>
</dbReference>